<dbReference type="InterPro" id="IPR016491">
    <property type="entry name" value="Septin"/>
</dbReference>
<name>A0A8B8F2S2_9HEMI</name>
<evidence type="ECO:0000256" key="8">
    <source>
        <dbReference type="RuleBase" id="RU004560"/>
    </source>
</evidence>
<evidence type="ECO:0000313" key="10">
    <source>
        <dbReference type="Proteomes" id="UP000694846"/>
    </source>
</evidence>
<dbReference type="GeneID" id="112679376"/>
<evidence type="ECO:0000256" key="5">
    <source>
        <dbReference type="ARBA" id="ARBA00023134"/>
    </source>
</evidence>
<comment type="similarity">
    <text evidence="7 8">Belongs to the TRAFAC class TrmE-Era-EngA-EngB-Septin-like GTPase superfamily. Septin GTPase family.</text>
</comment>
<dbReference type="PIRSF" id="PIRSF006698">
    <property type="entry name" value="Septin"/>
    <property type="match status" value="1"/>
</dbReference>
<evidence type="ECO:0000256" key="6">
    <source>
        <dbReference type="ARBA" id="ARBA00023306"/>
    </source>
</evidence>
<dbReference type="GO" id="GO:0005856">
    <property type="term" value="C:cytoskeleton"/>
    <property type="evidence" value="ECO:0007669"/>
    <property type="project" value="UniProtKB-ARBA"/>
</dbReference>
<organism evidence="10 12">
    <name type="scientific">Sipha flava</name>
    <name type="common">yellow sugarcane aphid</name>
    <dbReference type="NCBI Taxonomy" id="143950"/>
    <lineage>
        <taxon>Eukaryota</taxon>
        <taxon>Metazoa</taxon>
        <taxon>Ecdysozoa</taxon>
        <taxon>Arthropoda</taxon>
        <taxon>Hexapoda</taxon>
        <taxon>Insecta</taxon>
        <taxon>Pterygota</taxon>
        <taxon>Neoptera</taxon>
        <taxon>Paraneoptera</taxon>
        <taxon>Hemiptera</taxon>
        <taxon>Sternorrhyncha</taxon>
        <taxon>Aphidomorpha</taxon>
        <taxon>Aphidoidea</taxon>
        <taxon>Aphididae</taxon>
        <taxon>Sipha</taxon>
    </lineage>
</organism>
<evidence type="ECO:0000256" key="2">
    <source>
        <dbReference type="ARBA" id="ARBA00022618"/>
    </source>
</evidence>
<keyword evidence="10" id="KW-1185">Reference proteome</keyword>
<gene>
    <name evidence="11 12" type="primary">LOC112679376</name>
</gene>
<sequence length="379" mass="43674">MSEYIGFGSLPDIVHRKTVKKGFEFTLMVVGESGLGKSTLINTLFLSDLYKDRKESNYEPPQTAKVEKKTLCIEEQGVKLRLTVVDTPGFGSSLSSEDCIRSCCEYVDEQFRAYFAEESGVIRKNIVDNRVHCCLYFIPGHCHNLRPIDIEFMLNIHEKVNVIPVISKADMLTEREKSRVKKRINDSIKEHGIKVYQLPDCDSDEDEDFKQQDKELKSCLPFAVVGSNTILEVNGKKIRGRQYDWGLVEVDNPAHSDFTKLRNMLISTHMHDLKEVTEDVHYENFRTQLISKISQQALKDRGLCRKLKRDSIPKLPPALDETDILLIQKEEEIRRMQDVLIQMQEKLKTNSEKCNQNLYLTAQKSLENESKKIENVINV</sequence>
<dbReference type="Proteomes" id="UP000694846">
    <property type="component" value="Unplaced"/>
</dbReference>
<proteinExistence type="inferred from homology"/>
<evidence type="ECO:0000256" key="1">
    <source>
        <dbReference type="ARBA" id="ARBA00004626"/>
    </source>
</evidence>
<dbReference type="GO" id="GO:0005525">
    <property type="term" value="F:GTP binding"/>
    <property type="evidence" value="ECO:0007669"/>
    <property type="project" value="UniProtKB-UniRule"/>
</dbReference>
<evidence type="ECO:0000313" key="11">
    <source>
        <dbReference type="RefSeq" id="XP_025404944.1"/>
    </source>
</evidence>
<feature type="domain" description="Septin-type G" evidence="9">
    <location>
        <begin position="21"/>
        <end position="292"/>
    </location>
</feature>
<evidence type="ECO:0000313" key="12">
    <source>
        <dbReference type="RefSeq" id="XP_025404945.1"/>
    </source>
</evidence>
<dbReference type="CDD" id="cd01850">
    <property type="entry name" value="CDC_Septin"/>
    <property type="match status" value="1"/>
</dbReference>
<dbReference type="Pfam" id="PF00735">
    <property type="entry name" value="Septin"/>
    <property type="match status" value="1"/>
</dbReference>
<dbReference type="Gene3D" id="3.40.50.300">
    <property type="entry name" value="P-loop containing nucleotide triphosphate hydrolases"/>
    <property type="match status" value="1"/>
</dbReference>
<evidence type="ECO:0000256" key="4">
    <source>
        <dbReference type="ARBA" id="ARBA00023054"/>
    </source>
</evidence>
<dbReference type="GO" id="GO:0051301">
    <property type="term" value="P:cell division"/>
    <property type="evidence" value="ECO:0007669"/>
    <property type="project" value="UniProtKB-KW"/>
</dbReference>
<dbReference type="RefSeq" id="XP_025404944.1">
    <property type="nucleotide sequence ID" value="XM_025549159.1"/>
</dbReference>
<evidence type="ECO:0000256" key="7">
    <source>
        <dbReference type="PIRNR" id="PIRNR006698"/>
    </source>
</evidence>
<keyword evidence="2" id="KW-0132">Cell division</keyword>
<dbReference type="GO" id="GO:0032154">
    <property type="term" value="C:cleavage furrow"/>
    <property type="evidence" value="ECO:0007669"/>
    <property type="project" value="UniProtKB-SubCell"/>
</dbReference>
<comment type="subcellular location">
    <subcellularLocation>
        <location evidence="1">Cleavage furrow</location>
    </subcellularLocation>
</comment>
<keyword evidence="3 8" id="KW-0547">Nucleotide-binding</keyword>
<accession>A0A8B8F2S2</accession>
<dbReference type="SUPFAM" id="SSF52540">
    <property type="entry name" value="P-loop containing nucleoside triphosphate hydrolases"/>
    <property type="match status" value="1"/>
</dbReference>
<keyword evidence="4" id="KW-0175">Coiled coil</keyword>
<dbReference type="InterPro" id="IPR027417">
    <property type="entry name" value="P-loop_NTPase"/>
</dbReference>
<reference evidence="11 12" key="1">
    <citation type="submission" date="2025-04" db="UniProtKB">
        <authorList>
            <consortium name="RefSeq"/>
        </authorList>
    </citation>
    <scope>IDENTIFICATION</scope>
    <source>
        <tissue evidence="11 12">Whole body</tissue>
    </source>
</reference>
<evidence type="ECO:0000259" key="9">
    <source>
        <dbReference type="PROSITE" id="PS51719"/>
    </source>
</evidence>
<dbReference type="FunFam" id="3.40.50.300:FF:000162">
    <property type="entry name" value="septin-7 isoform X1"/>
    <property type="match status" value="1"/>
</dbReference>
<evidence type="ECO:0000256" key="3">
    <source>
        <dbReference type="ARBA" id="ARBA00022741"/>
    </source>
</evidence>
<protein>
    <recommendedName>
        <fullName evidence="7">Septin</fullName>
    </recommendedName>
</protein>
<dbReference type="PROSITE" id="PS51719">
    <property type="entry name" value="G_SEPTIN"/>
    <property type="match status" value="1"/>
</dbReference>
<dbReference type="InterPro" id="IPR030379">
    <property type="entry name" value="G_SEPTIN_dom"/>
</dbReference>
<dbReference type="CTD" id="5414"/>
<dbReference type="AlphaFoldDB" id="A0A8B8F2S2"/>
<dbReference type="PANTHER" id="PTHR18884">
    <property type="entry name" value="SEPTIN"/>
    <property type="match status" value="1"/>
</dbReference>
<dbReference type="RefSeq" id="XP_025404945.1">
    <property type="nucleotide sequence ID" value="XM_025549160.1"/>
</dbReference>
<dbReference type="OrthoDB" id="416553at2759"/>
<keyword evidence="6" id="KW-0131">Cell cycle</keyword>
<keyword evidence="5 8" id="KW-0342">GTP-binding</keyword>